<name>A0ABX6GK42_9GAMM</name>
<evidence type="ECO:0000259" key="1">
    <source>
        <dbReference type="Pfam" id="PF02625"/>
    </source>
</evidence>
<protein>
    <submittedName>
        <fullName evidence="3">XdhC family protein</fullName>
    </submittedName>
</protein>
<dbReference type="RefSeq" id="WP_160028419.1">
    <property type="nucleotide sequence ID" value="NZ_JALLMA010000003.1"/>
</dbReference>
<dbReference type="InterPro" id="IPR027051">
    <property type="entry name" value="XdhC_Rossmann_dom"/>
</dbReference>
<dbReference type="Pfam" id="PF13478">
    <property type="entry name" value="XdhC_C"/>
    <property type="match status" value="1"/>
</dbReference>
<evidence type="ECO:0000259" key="2">
    <source>
        <dbReference type="Pfam" id="PF13478"/>
    </source>
</evidence>
<accession>A0ABX6GK42</accession>
<evidence type="ECO:0000313" key="3">
    <source>
        <dbReference type="EMBL" id="QHA86638.1"/>
    </source>
</evidence>
<dbReference type="PANTHER" id="PTHR30388">
    <property type="entry name" value="ALDEHYDE OXIDOREDUCTASE MOLYBDENUM COFACTOR ASSEMBLY PROTEIN"/>
    <property type="match status" value="1"/>
</dbReference>
<proteinExistence type="predicted"/>
<dbReference type="PANTHER" id="PTHR30388:SF6">
    <property type="entry name" value="XANTHINE DEHYDROGENASE SUBUNIT A-RELATED"/>
    <property type="match status" value="1"/>
</dbReference>
<reference evidence="3 4" key="1">
    <citation type="submission" date="2019-07" db="EMBL/GenBank/DDBJ databases">
        <title>Serratia dokdonensis sp. nov., an elicitor of systemic resistance in Nicotiana Tabacum.</title>
        <authorList>
            <person name="Son J.-S."/>
            <person name="Hwang Y.-J."/>
            <person name="Lee S.-Y."/>
            <person name="Ghim S.-Y."/>
        </authorList>
    </citation>
    <scope>NUCLEOTIDE SEQUENCE [LARGE SCALE GENOMIC DNA]</scope>
    <source>
        <strain evidence="3 4">KUDC3025</strain>
    </source>
</reference>
<dbReference type="Gene3D" id="3.40.50.720">
    <property type="entry name" value="NAD(P)-binding Rossmann-like Domain"/>
    <property type="match status" value="1"/>
</dbReference>
<feature type="domain" description="XdhC- CoxI" evidence="1">
    <location>
        <begin position="12"/>
        <end position="72"/>
    </location>
</feature>
<gene>
    <name evidence="3" type="ORF">FO014_06500</name>
</gene>
<organism evidence="3 4">
    <name type="scientific">Serratia rhizosphaerae</name>
    <dbReference type="NCBI Taxonomy" id="2597702"/>
    <lineage>
        <taxon>Bacteria</taxon>
        <taxon>Pseudomonadati</taxon>
        <taxon>Pseudomonadota</taxon>
        <taxon>Gammaproteobacteria</taxon>
        <taxon>Enterobacterales</taxon>
        <taxon>Yersiniaceae</taxon>
        <taxon>Serratia</taxon>
    </lineage>
</organism>
<dbReference type="Pfam" id="PF02625">
    <property type="entry name" value="XdhC_CoxI"/>
    <property type="match status" value="1"/>
</dbReference>
<keyword evidence="4" id="KW-1185">Reference proteome</keyword>
<dbReference type="EMBL" id="CP041764">
    <property type="protein sequence ID" value="QHA86638.1"/>
    <property type="molecule type" value="Genomic_DNA"/>
</dbReference>
<feature type="domain" description="XdhC Rossmann" evidence="2">
    <location>
        <begin position="106"/>
        <end position="247"/>
    </location>
</feature>
<dbReference type="InterPro" id="IPR003777">
    <property type="entry name" value="XdhC_CoxI"/>
</dbReference>
<dbReference type="InterPro" id="IPR052698">
    <property type="entry name" value="MoCofactor_Util/Proc"/>
</dbReference>
<sequence length="273" mass="29764">MSIFSTATRLEQQNYPFAMAQIIESRGSTPRHSGQMLILNDGAVIGSIGGGMMERRVIEEALQAIEQRQDRMFNGRMTRDGHNAVGSDCGGAMSVFISVHGLRPRLLLLGGGHVNQAIAYAAAPLEFAISVVDVYAPNLEAPRFPTGVDLFHAAHYAEAIKQLNPDEHCYVIIATNSQDREVLDALLPYPVKYLGLLASRRKVQTFVRHWQQQGVPEEQWLRLRAPIGLDIGAETPAEIAVSVLAEILQLKNGADGQAMNQITTSPSAKPITA</sequence>
<dbReference type="Proteomes" id="UP000430368">
    <property type="component" value="Chromosome"/>
</dbReference>
<evidence type="ECO:0000313" key="4">
    <source>
        <dbReference type="Proteomes" id="UP000430368"/>
    </source>
</evidence>